<name>A0A4Y3R0J7_STRCI</name>
<evidence type="ECO:0000313" key="6">
    <source>
        <dbReference type="EMBL" id="GEB51205.1"/>
    </source>
</evidence>
<dbReference type="CDD" id="cd07377">
    <property type="entry name" value="WHTH_GntR"/>
    <property type="match status" value="1"/>
</dbReference>
<keyword evidence="7" id="KW-1185">Reference proteome</keyword>
<evidence type="ECO:0000256" key="3">
    <source>
        <dbReference type="ARBA" id="ARBA00023163"/>
    </source>
</evidence>
<dbReference type="InterPro" id="IPR036388">
    <property type="entry name" value="WH-like_DNA-bd_sf"/>
</dbReference>
<dbReference type="SUPFAM" id="SSF46785">
    <property type="entry name" value="Winged helix' DNA-binding domain"/>
    <property type="match status" value="1"/>
</dbReference>
<feature type="domain" description="HTH gntR-type" evidence="5">
    <location>
        <begin position="74"/>
        <end position="142"/>
    </location>
</feature>
<sequence length="185" mass="19629">MIFMRRTLEVIGAHRRRFPHNRPGQSDAYCRPLPHHGPGDPGPPLALPGGPVTRNASHRPDGPLDLVVDTEAADPPYEQIRERIAARARGGELPVGAKLPTVRGLAQQLGLAANTVAKAYRALEADGVIETRGRNGTFVAAAGDAAQRESADAALAYARRAQRLGLDHDEALAAVVAALRATYGD</sequence>
<evidence type="ECO:0000256" key="1">
    <source>
        <dbReference type="ARBA" id="ARBA00023015"/>
    </source>
</evidence>
<protein>
    <recommendedName>
        <fullName evidence="5">HTH gntR-type domain-containing protein</fullName>
    </recommendedName>
</protein>
<keyword evidence="1" id="KW-0805">Transcription regulation</keyword>
<evidence type="ECO:0000313" key="7">
    <source>
        <dbReference type="Proteomes" id="UP000319210"/>
    </source>
</evidence>
<dbReference type="Proteomes" id="UP000319210">
    <property type="component" value="Unassembled WGS sequence"/>
</dbReference>
<dbReference type="Pfam" id="PF00392">
    <property type="entry name" value="GntR"/>
    <property type="match status" value="1"/>
</dbReference>
<dbReference type="AlphaFoldDB" id="A0A4Y3R0J7"/>
<gene>
    <name evidence="6" type="ORF">SCA03_37560</name>
</gene>
<dbReference type="GO" id="GO:0003700">
    <property type="term" value="F:DNA-binding transcription factor activity"/>
    <property type="evidence" value="ECO:0007669"/>
    <property type="project" value="InterPro"/>
</dbReference>
<dbReference type="PANTHER" id="PTHR38445">
    <property type="entry name" value="HTH-TYPE TRANSCRIPTIONAL REPRESSOR YTRA"/>
    <property type="match status" value="1"/>
</dbReference>
<organism evidence="6 7">
    <name type="scientific">Streptomyces cacaoi</name>
    <dbReference type="NCBI Taxonomy" id="1898"/>
    <lineage>
        <taxon>Bacteria</taxon>
        <taxon>Bacillati</taxon>
        <taxon>Actinomycetota</taxon>
        <taxon>Actinomycetes</taxon>
        <taxon>Kitasatosporales</taxon>
        <taxon>Streptomycetaceae</taxon>
        <taxon>Streptomyces</taxon>
    </lineage>
</organism>
<proteinExistence type="predicted"/>
<evidence type="ECO:0000256" key="4">
    <source>
        <dbReference type="SAM" id="MobiDB-lite"/>
    </source>
</evidence>
<accession>A0A4Y3R0J7</accession>
<comment type="caution">
    <text evidence="6">The sequence shown here is derived from an EMBL/GenBank/DDBJ whole genome shotgun (WGS) entry which is preliminary data.</text>
</comment>
<dbReference type="GO" id="GO:0003677">
    <property type="term" value="F:DNA binding"/>
    <property type="evidence" value="ECO:0007669"/>
    <property type="project" value="UniProtKB-KW"/>
</dbReference>
<dbReference type="PROSITE" id="PS50949">
    <property type="entry name" value="HTH_GNTR"/>
    <property type="match status" value="1"/>
</dbReference>
<dbReference type="EMBL" id="BJMM01000019">
    <property type="protein sequence ID" value="GEB51205.1"/>
    <property type="molecule type" value="Genomic_DNA"/>
</dbReference>
<dbReference type="Gene3D" id="1.10.10.10">
    <property type="entry name" value="Winged helix-like DNA-binding domain superfamily/Winged helix DNA-binding domain"/>
    <property type="match status" value="1"/>
</dbReference>
<dbReference type="InterPro" id="IPR036390">
    <property type="entry name" value="WH_DNA-bd_sf"/>
</dbReference>
<feature type="region of interest" description="Disordered" evidence="4">
    <location>
        <begin position="17"/>
        <end position="63"/>
    </location>
</feature>
<evidence type="ECO:0000256" key="2">
    <source>
        <dbReference type="ARBA" id="ARBA00023125"/>
    </source>
</evidence>
<dbReference type="InterPro" id="IPR000524">
    <property type="entry name" value="Tscrpt_reg_HTH_GntR"/>
</dbReference>
<reference evidence="6 7" key="1">
    <citation type="submission" date="2019-06" db="EMBL/GenBank/DDBJ databases">
        <title>Whole genome shotgun sequence of Streptomyces cacaoi subsp. cacaoi NBRC 12748.</title>
        <authorList>
            <person name="Hosoyama A."/>
            <person name="Uohara A."/>
            <person name="Ohji S."/>
            <person name="Ichikawa N."/>
        </authorList>
    </citation>
    <scope>NUCLEOTIDE SEQUENCE [LARGE SCALE GENOMIC DNA]</scope>
    <source>
        <strain evidence="6 7">NBRC 12748</strain>
    </source>
</reference>
<keyword evidence="2" id="KW-0238">DNA-binding</keyword>
<dbReference type="SMART" id="SM00345">
    <property type="entry name" value="HTH_GNTR"/>
    <property type="match status" value="1"/>
</dbReference>
<keyword evidence="3" id="KW-0804">Transcription</keyword>
<evidence type="ECO:0000259" key="5">
    <source>
        <dbReference type="PROSITE" id="PS50949"/>
    </source>
</evidence>
<dbReference type="PANTHER" id="PTHR38445:SF9">
    <property type="entry name" value="HTH-TYPE TRANSCRIPTIONAL REPRESSOR YTRA"/>
    <property type="match status" value="1"/>
</dbReference>